<comment type="caution">
    <text evidence="3">The sequence shown here is derived from an EMBL/GenBank/DDBJ whole genome shotgun (WGS) entry which is preliminary data.</text>
</comment>
<reference evidence="3" key="1">
    <citation type="journal article" date="2015" name="Int. J. Syst. Evol. Microbiol.">
        <title>Rhizobium oryzicola sp. nov., potential plant-growth-promoting endophytic bacteria isolated from rice roots.</title>
        <authorList>
            <person name="Zhang X.X."/>
            <person name="Gao J.S."/>
            <person name="Cao Y.H."/>
            <person name="Sheirdil R.A."/>
            <person name="Wang X.C."/>
            <person name="Zhang L."/>
        </authorList>
    </citation>
    <scope>NUCLEOTIDE SEQUENCE</scope>
    <source>
        <strain evidence="3">05753</strain>
    </source>
</reference>
<dbReference type="Pfam" id="PF00132">
    <property type="entry name" value="Hexapep"/>
    <property type="match status" value="1"/>
</dbReference>
<evidence type="ECO:0000313" key="4">
    <source>
        <dbReference type="Proteomes" id="UP001169006"/>
    </source>
</evidence>
<dbReference type="Gene3D" id="2.160.10.10">
    <property type="entry name" value="Hexapeptide repeat proteins"/>
    <property type="match status" value="1"/>
</dbReference>
<dbReference type="GO" id="GO:0016746">
    <property type="term" value="F:acyltransferase activity"/>
    <property type="evidence" value="ECO:0007669"/>
    <property type="project" value="UniProtKB-KW"/>
</dbReference>
<dbReference type="Proteomes" id="UP001169006">
    <property type="component" value="Unassembled WGS sequence"/>
</dbReference>
<dbReference type="SUPFAM" id="SSF51161">
    <property type="entry name" value="Trimeric LpxA-like enzymes"/>
    <property type="match status" value="1"/>
</dbReference>
<dbReference type="CDD" id="cd04647">
    <property type="entry name" value="LbH_MAT_like"/>
    <property type="match status" value="1"/>
</dbReference>
<dbReference type="InterPro" id="IPR001451">
    <property type="entry name" value="Hexapep"/>
</dbReference>
<reference evidence="3" key="2">
    <citation type="submission" date="2023-07" db="EMBL/GenBank/DDBJ databases">
        <authorList>
            <person name="Sun H."/>
        </authorList>
    </citation>
    <scope>NUCLEOTIDE SEQUENCE</scope>
    <source>
        <strain evidence="3">05753</strain>
    </source>
</reference>
<dbReference type="RefSeq" id="WP_302075433.1">
    <property type="nucleotide sequence ID" value="NZ_JAUKWQ010000001.1"/>
</dbReference>
<dbReference type="PANTHER" id="PTHR23416:SF23">
    <property type="entry name" value="ACETYLTRANSFERASE C18B11.09C-RELATED"/>
    <property type="match status" value="1"/>
</dbReference>
<dbReference type="EC" id="2.3.1.-" evidence="3"/>
<dbReference type="InterPro" id="IPR011004">
    <property type="entry name" value="Trimer_LpxA-like_sf"/>
</dbReference>
<evidence type="ECO:0000256" key="2">
    <source>
        <dbReference type="ARBA" id="ARBA00022679"/>
    </source>
</evidence>
<evidence type="ECO:0000256" key="1">
    <source>
        <dbReference type="ARBA" id="ARBA00007274"/>
    </source>
</evidence>
<proteinExistence type="inferred from homology"/>
<keyword evidence="2 3" id="KW-0808">Transferase</keyword>
<dbReference type="PANTHER" id="PTHR23416">
    <property type="entry name" value="SIALIC ACID SYNTHASE-RELATED"/>
    <property type="match status" value="1"/>
</dbReference>
<evidence type="ECO:0000313" key="3">
    <source>
        <dbReference type="EMBL" id="MDO1581319.1"/>
    </source>
</evidence>
<keyword evidence="3" id="KW-0012">Acyltransferase</keyword>
<dbReference type="EMBL" id="JAUKWQ010000001">
    <property type="protein sequence ID" value="MDO1581319.1"/>
    <property type="molecule type" value="Genomic_DNA"/>
</dbReference>
<protein>
    <submittedName>
        <fullName evidence="3">Acyltransferase</fullName>
        <ecNumber evidence="3">2.3.1.-</ecNumber>
    </submittedName>
</protein>
<sequence length="192" mass="20438">MLHRYLAKVSRKLGATPSQLQLRNRAQARVEGTLSGPGLLVAGEAWPGVLTEPAQVLVAKGAEIEMRDTFYLHHGGTIGVQAGARLSLGSGYASPRVWISCGLSIEIGDGVAIADQTIIRDWDGHDIEGRPDRKPIQIGNHVWIGMRCIILKGVTIGDGAVIGAGSVVTRDVPPGMLATGNPATVRRPIIWR</sequence>
<organism evidence="3 4">
    <name type="scientific">Rhizobium oryzicola</name>
    <dbReference type="NCBI Taxonomy" id="1232668"/>
    <lineage>
        <taxon>Bacteria</taxon>
        <taxon>Pseudomonadati</taxon>
        <taxon>Pseudomonadota</taxon>
        <taxon>Alphaproteobacteria</taxon>
        <taxon>Hyphomicrobiales</taxon>
        <taxon>Rhizobiaceae</taxon>
        <taxon>Rhizobium/Agrobacterium group</taxon>
        <taxon>Rhizobium</taxon>
    </lineage>
</organism>
<name>A0ABT8SSD3_9HYPH</name>
<gene>
    <name evidence="3" type="ORF">Q2T52_04345</name>
</gene>
<accession>A0ABT8SSD3</accession>
<keyword evidence="4" id="KW-1185">Reference proteome</keyword>
<dbReference type="InterPro" id="IPR051159">
    <property type="entry name" value="Hexapeptide_acetyltransf"/>
</dbReference>
<comment type="similarity">
    <text evidence="1">Belongs to the transferase hexapeptide repeat family.</text>
</comment>